<dbReference type="Pfam" id="PF03887">
    <property type="entry name" value="YfbU"/>
    <property type="match status" value="1"/>
</dbReference>
<evidence type="ECO:0008006" key="3">
    <source>
        <dbReference type="Google" id="ProtNLM"/>
    </source>
</evidence>
<dbReference type="Gene3D" id="1.10.3190.10">
    <property type="entry name" value="yfbu gene product, domain 2"/>
    <property type="match status" value="1"/>
</dbReference>
<dbReference type="Proteomes" id="UP000305131">
    <property type="component" value="Unassembled WGS sequence"/>
</dbReference>
<dbReference type="SUPFAM" id="SSF116960">
    <property type="entry name" value="YfbU-like"/>
    <property type="match status" value="1"/>
</dbReference>
<comment type="caution">
    <text evidence="1">The sequence shown here is derived from an EMBL/GenBank/DDBJ whole genome shotgun (WGS) entry which is preliminary data.</text>
</comment>
<protein>
    <recommendedName>
        <fullName evidence="3">YfbU family protein</fullName>
    </recommendedName>
</protein>
<sequence length="229" mass="26306">MPPKTERFEMRMDAEALALIDNWRSQQDDLPSRAEAIRRLVEAGLRRQGEDREMRPSQTERLMLWMLAEVLKQNPEYDNIETANLIQKSVYGGHFWALKWELVGILHDRTVSNADVSFVADVLDMWSFIEEAGETLGKADRSKLVNATGPWNDKPKFSGFDGNNEGLYLSIATFMVKEMNRFERFKDRSLNSHSPSINRNRAMLAIFEPMRGSLVGRSLNVDELIAILQ</sequence>
<dbReference type="OrthoDB" id="7595565at2"/>
<gene>
    <name evidence="1" type="ORF">FBQ73_07120</name>
</gene>
<dbReference type="EMBL" id="VAUP01000015">
    <property type="protein sequence ID" value="TLX43863.1"/>
    <property type="molecule type" value="Genomic_DNA"/>
</dbReference>
<dbReference type="AlphaFoldDB" id="A0A6C1KWH9"/>
<reference evidence="1 2" key="1">
    <citation type="submission" date="2019-05" db="EMBL/GenBank/DDBJ databases">
        <authorList>
            <person name="Zhou X."/>
        </authorList>
    </citation>
    <scope>NUCLEOTIDE SEQUENCE [LARGE SCALE GENOMIC DNA]</scope>
    <source>
        <strain evidence="1 2">DSM 432</strain>
    </source>
</reference>
<evidence type="ECO:0000313" key="2">
    <source>
        <dbReference type="Proteomes" id="UP000305131"/>
    </source>
</evidence>
<dbReference type="InterPro" id="IPR005587">
    <property type="entry name" value="UPF0304_YfbU"/>
</dbReference>
<name>A0A6C1KWH9_XANAU</name>
<dbReference type="InterPro" id="IPR023146">
    <property type="entry name" value="YfbU_alpha-helical_sf"/>
</dbReference>
<accession>A0A6C1KWH9</accession>
<organism evidence="1 2">
    <name type="scientific">Xanthobacter autotrophicus</name>
    <dbReference type="NCBI Taxonomy" id="280"/>
    <lineage>
        <taxon>Bacteria</taxon>
        <taxon>Pseudomonadati</taxon>
        <taxon>Pseudomonadota</taxon>
        <taxon>Alphaproteobacteria</taxon>
        <taxon>Hyphomicrobiales</taxon>
        <taxon>Xanthobacteraceae</taxon>
        <taxon>Xanthobacter</taxon>
    </lineage>
</organism>
<evidence type="ECO:0000313" key="1">
    <source>
        <dbReference type="EMBL" id="TLX43863.1"/>
    </source>
</evidence>
<proteinExistence type="predicted"/>